<evidence type="ECO:0000313" key="3">
    <source>
        <dbReference type="Proteomes" id="UP000255326"/>
    </source>
</evidence>
<keyword evidence="1" id="KW-0472">Membrane</keyword>
<dbReference type="OrthoDB" id="2447037at2"/>
<reference evidence="2 3" key="1">
    <citation type="submission" date="2018-07" db="EMBL/GenBank/DDBJ databases">
        <title>Genomic Encyclopedia of Type Strains, Phase IV (KMG-IV): sequencing the most valuable type-strain genomes for metagenomic binning, comparative biology and taxonomic classification.</title>
        <authorList>
            <person name="Goeker M."/>
        </authorList>
    </citation>
    <scope>NUCLEOTIDE SEQUENCE [LARGE SCALE GENOMIC DNA]</scope>
    <source>
        <strain evidence="2 3">DSM 25281</strain>
    </source>
</reference>
<evidence type="ECO:0000256" key="1">
    <source>
        <dbReference type="SAM" id="Phobius"/>
    </source>
</evidence>
<sequence length="149" mass="17345">MLIRKVTATFTTTILFSIILAGWFVKLDGLTPNDGNYLIFWTMTFGSYMGAIILTYGNLVSFFIEWLQGKWHWINHLVYILLHGVFGLANGLLFESWMLGCEGAAAAIIYALIDRWVYFRQRKEKGIQWFYILPIVVYLLTWGVLEWAF</sequence>
<feature type="transmembrane region" description="Helical" evidence="1">
    <location>
        <begin position="71"/>
        <end position="91"/>
    </location>
</feature>
<feature type="transmembrane region" description="Helical" evidence="1">
    <location>
        <begin position="97"/>
        <end position="117"/>
    </location>
</feature>
<dbReference type="Proteomes" id="UP000255326">
    <property type="component" value="Unassembled WGS sequence"/>
</dbReference>
<dbReference type="AlphaFoldDB" id="A0A370GSN7"/>
<protein>
    <submittedName>
        <fullName evidence="2">Uncharacterized protein</fullName>
    </submittedName>
</protein>
<proteinExistence type="predicted"/>
<evidence type="ECO:0000313" key="2">
    <source>
        <dbReference type="EMBL" id="RDI45534.1"/>
    </source>
</evidence>
<keyword evidence="1" id="KW-0812">Transmembrane</keyword>
<keyword evidence="3" id="KW-1185">Reference proteome</keyword>
<organism evidence="2 3">
    <name type="scientific">Falsibacillus pallidus</name>
    <dbReference type="NCBI Taxonomy" id="493781"/>
    <lineage>
        <taxon>Bacteria</taxon>
        <taxon>Bacillati</taxon>
        <taxon>Bacillota</taxon>
        <taxon>Bacilli</taxon>
        <taxon>Bacillales</taxon>
        <taxon>Bacillaceae</taxon>
        <taxon>Falsibacillus</taxon>
    </lineage>
</organism>
<dbReference type="EMBL" id="QQAY01000002">
    <property type="protein sequence ID" value="RDI45534.1"/>
    <property type="molecule type" value="Genomic_DNA"/>
</dbReference>
<name>A0A370GSN7_9BACI</name>
<gene>
    <name evidence="2" type="ORF">DFR59_102162</name>
</gene>
<dbReference type="RefSeq" id="WP_114744385.1">
    <property type="nucleotide sequence ID" value="NZ_QQAY01000002.1"/>
</dbReference>
<feature type="transmembrane region" description="Helical" evidence="1">
    <location>
        <begin position="37"/>
        <end position="59"/>
    </location>
</feature>
<feature type="transmembrane region" description="Helical" evidence="1">
    <location>
        <begin position="7"/>
        <end position="25"/>
    </location>
</feature>
<accession>A0A370GSN7</accession>
<comment type="caution">
    <text evidence="2">The sequence shown here is derived from an EMBL/GenBank/DDBJ whole genome shotgun (WGS) entry which is preliminary data.</text>
</comment>
<keyword evidence="1" id="KW-1133">Transmembrane helix</keyword>
<feature type="transmembrane region" description="Helical" evidence="1">
    <location>
        <begin position="129"/>
        <end position="148"/>
    </location>
</feature>